<dbReference type="InterPro" id="IPR013087">
    <property type="entry name" value="Znf_C2H2_type"/>
</dbReference>
<reference evidence="3" key="1">
    <citation type="submission" date="2013-12" db="EMBL/GenBank/DDBJ databases">
        <authorList>
            <person name="Omoto C.K."/>
            <person name="Sibley D."/>
            <person name="Venepally P."/>
            <person name="Hadjithomas M."/>
            <person name="Karamycheva S."/>
            <person name="Brunk B."/>
            <person name="Roos D."/>
            <person name="Caler E."/>
            <person name="Lorenzi H."/>
        </authorList>
    </citation>
    <scope>NUCLEOTIDE SEQUENCE</scope>
</reference>
<gene>
    <name evidence="3" type="ORF">GNI_160240</name>
</gene>
<proteinExistence type="predicted"/>
<keyword evidence="3" id="KW-0862">Zinc</keyword>
<feature type="domain" description="C2H2-type" evidence="2">
    <location>
        <begin position="38"/>
        <end position="60"/>
    </location>
</feature>
<accession>A0A023AYN4</accession>
<dbReference type="PANTHER" id="PTHR13182:SF8">
    <property type="entry name" value="CYTOPLASMIC 60S SUBUNIT BIOGENESIS FACTOR ZNF622"/>
    <property type="match status" value="1"/>
</dbReference>
<evidence type="ECO:0000259" key="2">
    <source>
        <dbReference type="PROSITE" id="PS00028"/>
    </source>
</evidence>
<dbReference type="OrthoDB" id="19329at2759"/>
<dbReference type="VEuPathDB" id="CryptoDB:GNI_160240"/>
<dbReference type="GO" id="GO:0008270">
    <property type="term" value="F:zinc ion binding"/>
    <property type="evidence" value="ECO:0007669"/>
    <property type="project" value="UniProtKB-KW"/>
</dbReference>
<dbReference type="InterPro" id="IPR036236">
    <property type="entry name" value="Znf_C2H2_sf"/>
</dbReference>
<keyword evidence="3" id="KW-0863">Zinc-finger</keyword>
<evidence type="ECO:0000313" key="3">
    <source>
        <dbReference type="EMBL" id="EZG43759.1"/>
    </source>
</evidence>
<protein>
    <submittedName>
        <fullName evidence="3">C2H2 type zinc-finger protein</fullName>
    </submittedName>
</protein>
<dbReference type="SUPFAM" id="SSF57667">
    <property type="entry name" value="beta-beta-alpha zinc fingers"/>
    <property type="match status" value="1"/>
</dbReference>
<dbReference type="GO" id="GO:0030687">
    <property type="term" value="C:preribosome, large subunit precursor"/>
    <property type="evidence" value="ECO:0007669"/>
    <property type="project" value="TreeGrafter"/>
</dbReference>
<dbReference type="PROSITE" id="PS00028">
    <property type="entry name" value="ZINC_FINGER_C2H2_1"/>
    <property type="match status" value="1"/>
</dbReference>
<dbReference type="Proteomes" id="UP000019763">
    <property type="component" value="Unassembled WGS sequence"/>
</dbReference>
<keyword evidence="4" id="KW-1185">Reference proteome</keyword>
<dbReference type="GeneID" id="22915549"/>
<dbReference type="GO" id="GO:0042273">
    <property type="term" value="P:ribosomal large subunit biogenesis"/>
    <property type="evidence" value="ECO:0007669"/>
    <property type="project" value="TreeGrafter"/>
</dbReference>
<dbReference type="EMBL" id="AFNH02001195">
    <property type="protein sequence ID" value="EZG43759.1"/>
    <property type="molecule type" value="Genomic_DNA"/>
</dbReference>
<dbReference type="Pfam" id="PF12756">
    <property type="entry name" value="zf-C2H2_2"/>
    <property type="match status" value="1"/>
</dbReference>
<dbReference type="eggNOG" id="KOG2785">
    <property type="taxonomic scope" value="Eukaryota"/>
</dbReference>
<name>A0A023AYN4_GRENI</name>
<dbReference type="RefSeq" id="XP_011134630.1">
    <property type="nucleotide sequence ID" value="XM_011136328.1"/>
</dbReference>
<dbReference type="PANTHER" id="PTHR13182">
    <property type="entry name" value="ZINC FINGER PROTEIN 622"/>
    <property type="match status" value="1"/>
</dbReference>
<dbReference type="InterPro" id="IPR040025">
    <property type="entry name" value="Znf622/Rei1/Reh1"/>
</dbReference>
<evidence type="ECO:0000313" key="4">
    <source>
        <dbReference type="Proteomes" id="UP000019763"/>
    </source>
</evidence>
<sequence>MEYMKTRFSFRYPEEAYCFDGEGFLRLLGSKVYSSFTCLYCGKEFYSLNGVQTHMANAGHQRVGMLYEEQLLEYAPYYDYTTSFREIKLPPHVLTELELMLNEQEWELIDDVLLNDDDWDTPHAPSTPVDAPSSSSSLEPHNKTSKNSSALLRQYAPKILPNGDLHITLTGNQLANKRRLGHKPYRFAGTTISPKPPAKVFKITNHEAQPLTKEQHRAAKRYLMHAVNRRRKELGLAHTSHTLLDRHTCVAPPPPPRPKKMVACSA</sequence>
<dbReference type="AlphaFoldDB" id="A0A023AYN4"/>
<evidence type="ECO:0000256" key="1">
    <source>
        <dbReference type="SAM" id="MobiDB-lite"/>
    </source>
</evidence>
<keyword evidence="3" id="KW-0479">Metal-binding</keyword>
<comment type="caution">
    <text evidence="3">The sequence shown here is derived from an EMBL/GenBank/DDBJ whole genome shotgun (WGS) entry which is preliminary data.</text>
</comment>
<dbReference type="InterPro" id="IPR041661">
    <property type="entry name" value="ZN622/Rei1/Reh1_Znf-C2H2"/>
</dbReference>
<organism evidence="3 4">
    <name type="scientific">Gregarina niphandrodes</name>
    <name type="common">Septate eugregarine</name>
    <dbReference type="NCBI Taxonomy" id="110365"/>
    <lineage>
        <taxon>Eukaryota</taxon>
        <taxon>Sar</taxon>
        <taxon>Alveolata</taxon>
        <taxon>Apicomplexa</taxon>
        <taxon>Conoidasida</taxon>
        <taxon>Gregarinasina</taxon>
        <taxon>Eugregarinorida</taxon>
        <taxon>Gregarinidae</taxon>
        <taxon>Gregarina</taxon>
    </lineage>
</organism>
<feature type="region of interest" description="Disordered" evidence="1">
    <location>
        <begin position="119"/>
        <end position="150"/>
    </location>
</feature>